<accession>A0A286GAA6</accession>
<evidence type="ECO:0000313" key="1">
    <source>
        <dbReference type="EMBL" id="SOD92467.1"/>
    </source>
</evidence>
<proteinExistence type="predicted"/>
<dbReference type="InterPro" id="IPR040807">
    <property type="entry name" value="DUF5522"/>
</dbReference>
<protein>
    <submittedName>
        <fullName evidence="1">Uncharacterized protein</fullName>
    </submittedName>
</protein>
<dbReference type="Pfam" id="PF17653">
    <property type="entry name" value="DUF5522"/>
    <property type="match status" value="1"/>
</dbReference>
<sequence length="89" mass="10504">MSDWQSHFTFLQLTDVTVRWLSKIRLLRQTPKTMPLRPPKKKIPGLANDDYYYTPEGFVVFTAAYHLRRGYCCKSGCLHCPYGFKKKEE</sequence>
<keyword evidence="2" id="KW-1185">Reference proteome</keyword>
<dbReference type="Proteomes" id="UP000219452">
    <property type="component" value="Unassembled WGS sequence"/>
</dbReference>
<dbReference type="AlphaFoldDB" id="A0A286GAA6"/>
<evidence type="ECO:0000313" key="2">
    <source>
        <dbReference type="Proteomes" id="UP000219452"/>
    </source>
</evidence>
<organism evidence="1 2">
    <name type="scientific">Spirosoma fluviale</name>
    <dbReference type="NCBI Taxonomy" id="1597977"/>
    <lineage>
        <taxon>Bacteria</taxon>
        <taxon>Pseudomonadati</taxon>
        <taxon>Bacteroidota</taxon>
        <taxon>Cytophagia</taxon>
        <taxon>Cytophagales</taxon>
        <taxon>Cytophagaceae</taxon>
        <taxon>Spirosoma</taxon>
    </lineage>
</organism>
<reference evidence="2" key="1">
    <citation type="submission" date="2017-09" db="EMBL/GenBank/DDBJ databases">
        <authorList>
            <person name="Varghese N."/>
            <person name="Submissions S."/>
        </authorList>
    </citation>
    <scope>NUCLEOTIDE SEQUENCE [LARGE SCALE GENOMIC DNA]</scope>
    <source>
        <strain evidence="2">DSM 29961</strain>
    </source>
</reference>
<dbReference type="EMBL" id="OCNH01000003">
    <property type="protein sequence ID" value="SOD92467.1"/>
    <property type="molecule type" value="Genomic_DNA"/>
</dbReference>
<name>A0A286GAA6_9BACT</name>
<gene>
    <name evidence="1" type="ORF">SAMN06269250_3993</name>
</gene>